<dbReference type="EMBL" id="PTJE01000005">
    <property type="protein sequence ID" value="PPK94061.1"/>
    <property type="molecule type" value="Genomic_DNA"/>
</dbReference>
<accession>A0A2S6IIP7</accession>
<evidence type="ECO:0000313" key="1">
    <source>
        <dbReference type="EMBL" id="PPK94061.1"/>
    </source>
</evidence>
<evidence type="ECO:0008006" key="3">
    <source>
        <dbReference type="Google" id="ProtNLM"/>
    </source>
</evidence>
<protein>
    <recommendedName>
        <fullName evidence="3">DUF937 domain-containing protein</fullName>
    </recommendedName>
</protein>
<dbReference type="OrthoDB" id="708105at2"/>
<name>A0A2S6IIP7_9FLAO</name>
<comment type="caution">
    <text evidence="1">The sequence shown here is derived from an EMBL/GenBank/DDBJ whole genome shotgun (WGS) entry which is preliminary data.</text>
</comment>
<dbReference type="Proteomes" id="UP000239002">
    <property type="component" value="Unassembled WGS sequence"/>
</dbReference>
<dbReference type="InterPro" id="IPR009282">
    <property type="entry name" value="DUF937"/>
</dbReference>
<sequence>MSSILDLLQSDTGKTLIQGLSQKTGQSADQTSGLLSQAMPLILGAMQRNAATPEGAESLNNALNDPRHSGGGVMDMLGGIFGDGAGSPEQLESDGAGILNHVLGSKQTQVESALSQTSGMDMGSVSQIIKMAAPVVMGVLAKQNQSQTTASGSNGIGDLIGSVLGGQSGAAAGEQSFIEKILDADGDGSIIDDVAGMVLGGDKKQSGGIGGILGGLFK</sequence>
<keyword evidence="2" id="KW-1185">Reference proteome</keyword>
<proteinExistence type="predicted"/>
<organism evidence="1 2">
    <name type="scientific">Nonlabens xylanidelens</name>
    <dbReference type="NCBI Taxonomy" id="191564"/>
    <lineage>
        <taxon>Bacteria</taxon>
        <taxon>Pseudomonadati</taxon>
        <taxon>Bacteroidota</taxon>
        <taxon>Flavobacteriia</taxon>
        <taxon>Flavobacteriales</taxon>
        <taxon>Flavobacteriaceae</taxon>
        <taxon>Nonlabens</taxon>
    </lineage>
</organism>
<gene>
    <name evidence="1" type="ORF">LY01_02283</name>
</gene>
<dbReference type="Pfam" id="PF06078">
    <property type="entry name" value="DUF937"/>
    <property type="match status" value="1"/>
</dbReference>
<evidence type="ECO:0000313" key="2">
    <source>
        <dbReference type="Proteomes" id="UP000239002"/>
    </source>
</evidence>
<dbReference type="RefSeq" id="WP_104515959.1">
    <property type="nucleotide sequence ID" value="NZ_MQVW01000002.1"/>
</dbReference>
<dbReference type="AlphaFoldDB" id="A0A2S6IIP7"/>
<reference evidence="1 2" key="1">
    <citation type="submission" date="2018-02" db="EMBL/GenBank/DDBJ databases">
        <title>Genomic Encyclopedia of Archaeal and Bacterial Type Strains, Phase II (KMG-II): from individual species to whole genera.</title>
        <authorList>
            <person name="Goeker M."/>
        </authorList>
    </citation>
    <scope>NUCLEOTIDE SEQUENCE [LARGE SCALE GENOMIC DNA]</scope>
    <source>
        <strain evidence="1 2">DSM 16809</strain>
    </source>
</reference>